<sequence>MGRSMPMSGGCVCGAVRFTGTPTKLHMDACHCSICRRWSAGPFLSVNCPDLAVEDESALQTFASSEHAERQFCGTCGSTLFWRMKDGSMIAVSAQAFDDASRLPLEIEIFVDEKPATYEFANATVKMTGAEVMAAFAGSTANG</sequence>
<evidence type="ECO:0000313" key="6">
    <source>
        <dbReference type="EMBL" id="TDR94223.1"/>
    </source>
</evidence>
<comment type="caution">
    <text evidence="6">The sequence shown here is derived from an EMBL/GenBank/DDBJ whole genome shotgun (WGS) entry which is preliminary data.</text>
</comment>
<gene>
    <name evidence="6" type="ORF">EV668_1504</name>
</gene>
<evidence type="ECO:0000256" key="2">
    <source>
        <dbReference type="ARBA" id="ARBA00022723"/>
    </source>
</evidence>
<dbReference type="InterPro" id="IPR006913">
    <property type="entry name" value="CENP-V/GFA"/>
</dbReference>
<evidence type="ECO:0000256" key="3">
    <source>
        <dbReference type="ARBA" id="ARBA00022833"/>
    </source>
</evidence>
<comment type="similarity">
    <text evidence="1">Belongs to the Gfa family.</text>
</comment>
<dbReference type="EMBL" id="SNZR01000011">
    <property type="protein sequence ID" value="TDR94223.1"/>
    <property type="molecule type" value="Genomic_DNA"/>
</dbReference>
<dbReference type="GO" id="GO:0046872">
    <property type="term" value="F:metal ion binding"/>
    <property type="evidence" value="ECO:0007669"/>
    <property type="project" value="UniProtKB-KW"/>
</dbReference>
<dbReference type="PROSITE" id="PS51891">
    <property type="entry name" value="CENP_V_GFA"/>
    <property type="match status" value="1"/>
</dbReference>
<keyword evidence="4" id="KW-0456">Lyase</keyword>
<feature type="domain" description="CENP-V/GFA" evidence="5">
    <location>
        <begin position="7"/>
        <end position="119"/>
    </location>
</feature>
<dbReference type="SUPFAM" id="SSF51316">
    <property type="entry name" value="Mss4-like"/>
    <property type="match status" value="1"/>
</dbReference>
<keyword evidence="2" id="KW-0479">Metal-binding</keyword>
<accession>A0A4R7C7R8</accession>
<dbReference type="Proteomes" id="UP000295122">
    <property type="component" value="Unassembled WGS sequence"/>
</dbReference>
<evidence type="ECO:0000259" key="5">
    <source>
        <dbReference type="PROSITE" id="PS51891"/>
    </source>
</evidence>
<evidence type="ECO:0000313" key="7">
    <source>
        <dbReference type="Proteomes" id="UP000295122"/>
    </source>
</evidence>
<evidence type="ECO:0000256" key="1">
    <source>
        <dbReference type="ARBA" id="ARBA00005495"/>
    </source>
</evidence>
<keyword evidence="7" id="KW-1185">Reference proteome</keyword>
<dbReference type="InterPro" id="IPR011057">
    <property type="entry name" value="Mss4-like_sf"/>
</dbReference>
<organism evidence="6 7">
    <name type="scientific">Enterovirga rhinocerotis</name>
    <dbReference type="NCBI Taxonomy" id="1339210"/>
    <lineage>
        <taxon>Bacteria</taxon>
        <taxon>Pseudomonadati</taxon>
        <taxon>Pseudomonadota</taxon>
        <taxon>Alphaproteobacteria</taxon>
        <taxon>Hyphomicrobiales</taxon>
        <taxon>Methylobacteriaceae</taxon>
        <taxon>Enterovirga</taxon>
    </lineage>
</organism>
<dbReference type="Gene3D" id="3.90.1590.10">
    <property type="entry name" value="glutathione-dependent formaldehyde- activating enzyme (gfa)"/>
    <property type="match status" value="1"/>
</dbReference>
<dbReference type="PANTHER" id="PTHR33337">
    <property type="entry name" value="GFA DOMAIN-CONTAINING PROTEIN"/>
    <property type="match status" value="1"/>
</dbReference>
<evidence type="ECO:0000256" key="4">
    <source>
        <dbReference type="ARBA" id="ARBA00023239"/>
    </source>
</evidence>
<dbReference type="Pfam" id="PF04828">
    <property type="entry name" value="GFA"/>
    <property type="match status" value="1"/>
</dbReference>
<name>A0A4R7C7R8_9HYPH</name>
<dbReference type="OrthoDB" id="9807246at2"/>
<dbReference type="PANTHER" id="PTHR33337:SF40">
    <property type="entry name" value="CENP-V_GFA DOMAIN-CONTAINING PROTEIN-RELATED"/>
    <property type="match status" value="1"/>
</dbReference>
<reference evidence="6 7" key="1">
    <citation type="submission" date="2019-03" db="EMBL/GenBank/DDBJ databases">
        <title>Genomic Encyclopedia of Type Strains, Phase IV (KMG-IV): sequencing the most valuable type-strain genomes for metagenomic binning, comparative biology and taxonomic classification.</title>
        <authorList>
            <person name="Goeker M."/>
        </authorList>
    </citation>
    <scope>NUCLEOTIDE SEQUENCE [LARGE SCALE GENOMIC DNA]</scope>
    <source>
        <strain evidence="6 7">DSM 25903</strain>
    </source>
</reference>
<keyword evidence="3" id="KW-0862">Zinc</keyword>
<dbReference type="AlphaFoldDB" id="A0A4R7C7R8"/>
<protein>
    <recommendedName>
        <fullName evidence="5">CENP-V/GFA domain-containing protein</fullName>
    </recommendedName>
</protein>
<proteinExistence type="inferred from homology"/>
<dbReference type="GO" id="GO:0016846">
    <property type="term" value="F:carbon-sulfur lyase activity"/>
    <property type="evidence" value="ECO:0007669"/>
    <property type="project" value="InterPro"/>
</dbReference>